<dbReference type="GO" id="GO:0046933">
    <property type="term" value="F:proton-transporting ATP synthase activity, rotational mechanism"/>
    <property type="evidence" value="ECO:0007669"/>
    <property type="project" value="UniProtKB-UniRule"/>
</dbReference>
<dbReference type="STRING" id="1069083.GCA_000371805_00640"/>
<dbReference type="SUPFAM" id="SSF159468">
    <property type="entry name" value="AtpF-like"/>
    <property type="match status" value="1"/>
</dbReference>
<gene>
    <name evidence="6" type="primary">atpF</name>
    <name evidence="7" type="ORF">J422_04418</name>
</gene>
<dbReference type="GO" id="GO:0016787">
    <property type="term" value="F:hydrolase activity"/>
    <property type="evidence" value="ECO:0007669"/>
    <property type="project" value="UniProtKB-KW"/>
</dbReference>
<dbReference type="NCBIfam" id="NF003047">
    <property type="entry name" value="PRK03957.1"/>
    <property type="match status" value="1"/>
</dbReference>
<dbReference type="GO" id="GO:0005524">
    <property type="term" value="F:ATP binding"/>
    <property type="evidence" value="ECO:0007669"/>
    <property type="project" value="UniProtKB-UniRule"/>
</dbReference>
<name>N6V1E8_9EURY</name>
<keyword evidence="5 6" id="KW-0472">Membrane</keyword>
<evidence type="ECO:0000256" key="2">
    <source>
        <dbReference type="ARBA" id="ARBA00022448"/>
    </source>
</evidence>
<dbReference type="GO" id="GO:0046961">
    <property type="term" value="F:proton-transporting ATPase activity, rotational mechanism"/>
    <property type="evidence" value="ECO:0007669"/>
    <property type="project" value="InterPro"/>
</dbReference>
<dbReference type="RefSeq" id="WP_004591798.1">
    <property type="nucleotide sequence ID" value="NZ_APMM01000028.1"/>
</dbReference>
<comment type="subcellular location">
    <subcellularLocation>
        <location evidence="6">Cell membrane</location>
        <topology evidence="6">Peripheral membrane protein</topology>
    </subcellularLocation>
</comment>
<comment type="similarity">
    <text evidence="1 6">Belongs to the V-ATPase F subunit family.</text>
</comment>
<protein>
    <recommendedName>
        <fullName evidence="6">A-type ATP synthase subunit F</fullName>
    </recommendedName>
</protein>
<evidence type="ECO:0000256" key="5">
    <source>
        <dbReference type="ARBA" id="ARBA00023136"/>
    </source>
</evidence>
<dbReference type="Proteomes" id="UP000053695">
    <property type="component" value="Unassembled WGS sequence"/>
</dbReference>
<dbReference type="Gene3D" id="3.40.50.10580">
    <property type="entry name" value="ATPase, V1 complex, subunit F"/>
    <property type="match status" value="1"/>
</dbReference>
<keyword evidence="3 6" id="KW-1003">Cell membrane</keyword>
<proteinExistence type="inferred from homology"/>
<evidence type="ECO:0000313" key="8">
    <source>
        <dbReference type="Proteomes" id="UP000053695"/>
    </source>
</evidence>
<dbReference type="HAMAP" id="MF_00312">
    <property type="entry name" value="ATP_synth_F_arch"/>
    <property type="match status" value="1"/>
</dbReference>
<comment type="caution">
    <text evidence="7">The sequence shown here is derived from an EMBL/GenBank/DDBJ whole genome shotgun (WGS) entry which is preliminary data.</text>
</comment>
<evidence type="ECO:0000256" key="4">
    <source>
        <dbReference type="ARBA" id="ARBA00023065"/>
    </source>
</evidence>
<dbReference type="GO" id="GO:0005886">
    <property type="term" value="C:plasma membrane"/>
    <property type="evidence" value="ECO:0007669"/>
    <property type="project" value="UniProtKB-SubCell"/>
</dbReference>
<evidence type="ECO:0000256" key="6">
    <source>
        <dbReference type="HAMAP-Rule" id="MF_00312"/>
    </source>
</evidence>
<evidence type="ECO:0000256" key="3">
    <source>
        <dbReference type="ARBA" id="ARBA00022475"/>
    </source>
</evidence>
<keyword evidence="2 6" id="KW-0813">Transport</keyword>
<sequence>MKIAVIGDRETAIGFRLAGLSEVYEVKNDDEAIDILNDLNNKEEIAFIIITERISEKIKDKIRNINKVIVEIPDKNGKLRREDPIKELIRKAIGVVKK</sequence>
<reference evidence="7 8" key="1">
    <citation type="journal article" date="2013" name="Genome Announc.">
        <title>Draft Genome Sequence of a Highly Flagellated, Fast-Swimming Archaeon, Methanocaldococcus villosus Strain KIN24-T80 (DSM 22612).</title>
        <authorList>
            <person name="Thennarasu S."/>
            <person name="Polireddy D."/>
            <person name="Antony A."/>
            <person name="Yada M.R."/>
            <person name="Algarawi S."/>
            <person name="Sivakumar N."/>
        </authorList>
    </citation>
    <scope>NUCLEOTIDE SEQUENCE [LARGE SCALE GENOMIC DNA]</scope>
    <source>
        <strain evidence="7 8">KIN24-T80</strain>
    </source>
</reference>
<evidence type="ECO:0000256" key="1">
    <source>
        <dbReference type="ARBA" id="ARBA00010148"/>
    </source>
</evidence>
<keyword evidence="4 6" id="KW-0406">Ion transport</keyword>
<dbReference type="AlphaFoldDB" id="N6V1E8"/>
<evidence type="ECO:0000313" key="7">
    <source>
        <dbReference type="EMBL" id="ENN96083.1"/>
    </source>
</evidence>
<keyword evidence="7" id="KW-0378">Hydrolase</keyword>
<keyword evidence="6" id="KW-0066">ATP synthesis</keyword>
<dbReference type="PATRIC" id="fig|1069083.5.peg.866"/>
<dbReference type="GO" id="GO:0042777">
    <property type="term" value="P:proton motive force-driven plasma membrane ATP synthesis"/>
    <property type="evidence" value="ECO:0007669"/>
    <property type="project" value="UniProtKB-UniRule"/>
</dbReference>
<organism evidence="7 8">
    <name type="scientific">Methanocaldococcus villosus KIN24-T80</name>
    <dbReference type="NCBI Taxonomy" id="1069083"/>
    <lineage>
        <taxon>Archaea</taxon>
        <taxon>Methanobacteriati</taxon>
        <taxon>Methanobacteriota</taxon>
        <taxon>Methanomada group</taxon>
        <taxon>Methanococci</taxon>
        <taxon>Methanococcales</taxon>
        <taxon>Methanocaldococcaceae</taxon>
        <taxon>Methanocaldococcus</taxon>
    </lineage>
</organism>
<keyword evidence="8" id="KW-1185">Reference proteome</keyword>
<keyword evidence="6" id="KW-0375">Hydrogen ion transport</keyword>
<dbReference type="InterPro" id="IPR022944">
    <property type="entry name" value="ATPase_V1-cplx_fsu_bac/arc"/>
</dbReference>
<dbReference type="OrthoDB" id="24971at2157"/>
<dbReference type="InterPro" id="IPR036906">
    <property type="entry name" value="ATPase_V1_fsu_sf"/>
</dbReference>
<comment type="subunit">
    <text evidence="6">Has multiple subunits with at least A(3), B(3), C, D, E, F, H, I and proteolipid K(x).</text>
</comment>
<dbReference type="EMBL" id="APMM01000028">
    <property type="protein sequence ID" value="ENN96083.1"/>
    <property type="molecule type" value="Genomic_DNA"/>
</dbReference>
<accession>N6V1E8</accession>
<dbReference type="Pfam" id="PF01990">
    <property type="entry name" value="ATP-synt_F"/>
    <property type="match status" value="1"/>
</dbReference>
<dbReference type="InterPro" id="IPR008218">
    <property type="entry name" value="ATPase_V1-cplx_f_g_su"/>
</dbReference>
<comment type="function">
    <text evidence="6">Component of the A-type ATP synthase that produces ATP from ADP in the presence of a proton gradient across the membrane.</text>
</comment>